<sequence>MAEAAGHPARIPGPASRADSPGKRSRGKPARRTNNDRIGPALLTAPGSRAILASTLPPSQDLPNVKKRSPSPAATNCPCASGRPLADCCGRYHAGEAVPDAAALMRSRYTAYVLGNEAYLLATWHATTRPARLELDAGDTPRWLGLELRGHETSGADAATVEFVARYKVGGRAHRLHETSRFVCDGERWYYVDGVLHEAPPSGAQTRRR</sequence>
<reference evidence="4 5" key="1">
    <citation type="submission" date="2016-12" db="EMBL/GenBank/DDBJ databases">
        <title>Complete genome sequence of Thauera chlorobenzoica, a Betaproteobacterium degrading haloaromatics anaerobically to CO2 and halides.</title>
        <authorList>
            <person name="Goris T."/>
            <person name="Mergelsberg M."/>
            <person name="Boll M."/>
        </authorList>
    </citation>
    <scope>NUCLEOTIDE SEQUENCE [LARGE SCALE GENOMIC DNA]</scope>
    <source>
        <strain evidence="4 5">3CB1</strain>
    </source>
</reference>
<dbReference type="InterPro" id="IPR032710">
    <property type="entry name" value="NTF2-like_dom_sf"/>
</dbReference>
<keyword evidence="5" id="KW-1185">Reference proteome</keyword>
<dbReference type="STRING" id="96773.Tchl_1324"/>
<evidence type="ECO:0000259" key="3">
    <source>
        <dbReference type="Pfam" id="PF17775"/>
    </source>
</evidence>
<dbReference type="HAMAP" id="MF_00612">
    <property type="entry name" value="UPF0225"/>
    <property type="match status" value="1"/>
</dbReference>
<dbReference type="AlphaFoldDB" id="A0A1L6FBG5"/>
<comment type="similarity">
    <text evidence="1">Belongs to the UPF0225 family.</text>
</comment>
<gene>
    <name evidence="4" type="ORF">Tchl_1324</name>
</gene>
<organism evidence="4 5">
    <name type="scientific">Thauera chlorobenzoica</name>
    <dbReference type="NCBI Taxonomy" id="96773"/>
    <lineage>
        <taxon>Bacteria</taxon>
        <taxon>Pseudomonadati</taxon>
        <taxon>Pseudomonadota</taxon>
        <taxon>Betaproteobacteria</taxon>
        <taxon>Rhodocyclales</taxon>
        <taxon>Zoogloeaceae</taxon>
        <taxon>Thauera</taxon>
    </lineage>
</organism>
<name>A0A1L6FBG5_9RHOO</name>
<dbReference type="InterPro" id="IPR023006">
    <property type="entry name" value="YchJ-like"/>
</dbReference>
<feature type="domain" description="YchJ-like middle NTF2-like" evidence="3">
    <location>
        <begin position="101"/>
        <end position="194"/>
    </location>
</feature>
<accession>A0A1L6FBG5</accession>
<evidence type="ECO:0000313" key="5">
    <source>
        <dbReference type="Proteomes" id="UP000185739"/>
    </source>
</evidence>
<evidence type="ECO:0000256" key="2">
    <source>
        <dbReference type="SAM" id="MobiDB-lite"/>
    </source>
</evidence>
<dbReference type="PANTHER" id="PTHR33747">
    <property type="entry name" value="UPF0225 PROTEIN SCO1677"/>
    <property type="match status" value="1"/>
</dbReference>
<evidence type="ECO:0000256" key="1">
    <source>
        <dbReference type="HAMAP-Rule" id="MF_00612"/>
    </source>
</evidence>
<dbReference type="Gene3D" id="3.10.450.50">
    <property type="match status" value="1"/>
</dbReference>
<dbReference type="Pfam" id="PF17775">
    <property type="entry name" value="YchJ_M-like"/>
    <property type="match status" value="1"/>
</dbReference>
<feature type="region of interest" description="Disordered" evidence="2">
    <location>
        <begin position="1"/>
        <end position="77"/>
    </location>
</feature>
<dbReference type="KEGG" id="tcl:Tchl_1324"/>
<protein>
    <recommendedName>
        <fullName evidence="1">UPF0225 protein Tchl_1324</fullName>
    </recommendedName>
</protein>
<evidence type="ECO:0000313" key="4">
    <source>
        <dbReference type="EMBL" id="APR04183.1"/>
    </source>
</evidence>
<proteinExistence type="inferred from homology"/>
<dbReference type="SUPFAM" id="SSF54427">
    <property type="entry name" value="NTF2-like"/>
    <property type="match status" value="1"/>
</dbReference>
<dbReference type="Proteomes" id="UP000185739">
    <property type="component" value="Chromosome"/>
</dbReference>
<dbReference type="InterPro" id="IPR048469">
    <property type="entry name" value="YchJ-like_M"/>
</dbReference>
<dbReference type="PANTHER" id="PTHR33747:SF1">
    <property type="entry name" value="ADENYLATE CYCLASE-ASSOCIATED CAP C-TERMINAL DOMAIN-CONTAINING PROTEIN"/>
    <property type="match status" value="1"/>
</dbReference>
<dbReference type="EMBL" id="CP018839">
    <property type="protein sequence ID" value="APR04183.1"/>
    <property type="molecule type" value="Genomic_DNA"/>
</dbReference>